<keyword evidence="3" id="KW-1185">Reference proteome</keyword>
<dbReference type="GO" id="GO:0000811">
    <property type="term" value="C:GINS complex"/>
    <property type="evidence" value="ECO:0007669"/>
    <property type="project" value="InterPro"/>
</dbReference>
<reference evidence="2" key="1">
    <citation type="journal article" date="2023" name="Plant J.">
        <title>The genome of the king protea, Protea cynaroides.</title>
        <authorList>
            <person name="Chang J."/>
            <person name="Duong T.A."/>
            <person name="Schoeman C."/>
            <person name="Ma X."/>
            <person name="Roodt D."/>
            <person name="Barker N."/>
            <person name="Li Z."/>
            <person name="Van de Peer Y."/>
            <person name="Mizrachi E."/>
        </authorList>
    </citation>
    <scope>NUCLEOTIDE SEQUENCE</scope>
    <source>
        <tissue evidence="2">Young leaves</tissue>
    </source>
</reference>
<evidence type="ECO:0000259" key="1">
    <source>
        <dbReference type="Pfam" id="PF24997"/>
    </source>
</evidence>
<name>A0A9Q0KJ55_9MAGN</name>
<dbReference type="PANTHER" id="PTHR12914:SF2">
    <property type="entry name" value="DNA REPLICATION COMPLEX GINS PROTEIN PSF1"/>
    <property type="match status" value="1"/>
</dbReference>
<dbReference type="Proteomes" id="UP001141806">
    <property type="component" value="Unassembled WGS sequence"/>
</dbReference>
<dbReference type="InterPro" id="IPR005339">
    <property type="entry name" value="GINS_Psf1"/>
</dbReference>
<dbReference type="Pfam" id="PF24997">
    <property type="entry name" value="PSF1_C"/>
    <property type="match status" value="1"/>
</dbReference>
<dbReference type="AlphaFoldDB" id="A0A9Q0KJ55"/>
<evidence type="ECO:0000313" key="3">
    <source>
        <dbReference type="Proteomes" id="UP001141806"/>
    </source>
</evidence>
<protein>
    <recommendedName>
        <fullName evidence="1">DNA replication complex GINS protein PSF1 C-terminal domain-containing protein</fullName>
    </recommendedName>
</protein>
<dbReference type="EMBL" id="JAMYWD010000005">
    <property type="protein sequence ID" value="KAJ4971542.1"/>
    <property type="molecule type" value="Genomic_DNA"/>
</dbReference>
<feature type="domain" description="DNA replication complex GINS protein PSF1 C-terminal" evidence="1">
    <location>
        <begin position="61"/>
        <end position="111"/>
    </location>
</feature>
<gene>
    <name evidence="2" type="ORF">NE237_004641</name>
</gene>
<proteinExistence type="predicted"/>
<dbReference type="GO" id="GO:1902983">
    <property type="term" value="P:DNA strand elongation involved in mitotic DNA replication"/>
    <property type="evidence" value="ECO:0007669"/>
    <property type="project" value="TreeGrafter"/>
</dbReference>
<sequence>MLITLVLSSTICLDLMPYLYNRAEFILNLSQREYFMNHSAALGVYTSELDLDLTVDMVLPKDPYTRVRVLDDIGDDVVLDDQSPNFVRQLIHLLKRIDAEQYISQYISQSLMIKGLDGGVLRVI</sequence>
<dbReference type="PANTHER" id="PTHR12914">
    <property type="entry name" value="PARTNER OF SLD5"/>
    <property type="match status" value="1"/>
</dbReference>
<evidence type="ECO:0000313" key="2">
    <source>
        <dbReference type="EMBL" id="KAJ4971542.1"/>
    </source>
</evidence>
<dbReference type="OrthoDB" id="10252587at2759"/>
<dbReference type="InterPro" id="IPR056783">
    <property type="entry name" value="PSF1_C"/>
</dbReference>
<comment type="caution">
    <text evidence="2">The sequence shown here is derived from an EMBL/GenBank/DDBJ whole genome shotgun (WGS) entry which is preliminary data.</text>
</comment>
<organism evidence="2 3">
    <name type="scientific">Protea cynaroides</name>
    <dbReference type="NCBI Taxonomy" id="273540"/>
    <lineage>
        <taxon>Eukaryota</taxon>
        <taxon>Viridiplantae</taxon>
        <taxon>Streptophyta</taxon>
        <taxon>Embryophyta</taxon>
        <taxon>Tracheophyta</taxon>
        <taxon>Spermatophyta</taxon>
        <taxon>Magnoliopsida</taxon>
        <taxon>Proteales</taxon>
        <taxon>Proteaceae</taxon>
        <taxon>Protea</taxon>
    </lineage>
</organism>
<accession>A0A9Q0KJ55</accession>